<sequence>MKRRLTALIATIALTATVSACSGSAATEGSANETADPANPVTVTIGVTDESKDYWDTFTDLAKDEGIEVELVNFTDYQQPNPIVSQGELDLNQFQHLLFLANYNVSAGEDLVAIGATMIYQLGLYTDKGYTEPADIPDGAEIAIPNDPTNQARALLVLQSADLISLKDGGNALSTPADIDEAASRVTVVPVDANQTTVQLKTLDGAIINNNFAADAGIDPTTAIYSDLEDTSAAEPYINVFATRAKDAENPVYAKLVEIYHEATVTDAVLAESKGTAVVQNQTPAELEAILTGLQDDVTAAKG</sequence>
<feature type="chain" id="PRO_5039160484" evidence="7">
    <location>
        <begin position="21"/>
        <end position="303"/>
    </location>
</feature>
<evidence type="ECO:0000256" key="6">
    <source>
        <dbReference type="ARBA" id="ARBA00023288"/>
    </source>
</evidence>
<evidence type="ECO:0000256" key="4">
    <source>
        <dbReference type="ARBA" id="ARBA00023136"/>
    </source>
</evidence>
<keyword evidence="3 7" id="KW-0732">Signal</keyword>
<dbReference type="InterPro" id="IPR004872">
    <property type="entry name" value="Lipoprotein_NlpA"/>
</dbReference>
<comment type="similarity">
    <text evidence="2">Belongs to the NlpA lipoprotein family.</text>
</comment>
<dbReference type="Gene3D" id="3.40.190.10">
    <property type="entry name" value="Periplasmic binding protein-like II"/>
    <property type="match status" value="2"/>
</dbReference>
<comment type="caution">
    <text evidence="8">The sequence shown here is derived from an EMBL/GenBank/DDBJ whole genome shotgun (WGS) entry which is preliminary data.</text>
</comment>
<evidence type="ECO:0000313" key="8">
    <source>
        <dbReference type="EMBL" id="RYV50611.1"/>
    </source>
</evidence>
<dbReference type="Proteomes" id="UP000293764">
    <property type="component" value="Unassembled WGS sequence"/>
</dbReference>
<dbReference type="PROSITE" id="PS51257">
    <property type="entry name" value="PROKAR_LIPOPROTEIN"/>
    <property type="match status" value="1"/>
</dbReference>
<accession>A0A4Q5N3M2</accession>
<reference evidence="8 9" key="1">
    <citation type="submission" date="2019-01" db="EMBL/GenBank/DDBJ databases">
        <title>Novel species of Cellulomonas.</title>
        <authorList>
            <person name="Liu Q."/>
            <person name="Xin Y.-H."/>
        </authorList>
    </citation>
    <scope>NUCLEOTIDE SEQUENCE [LARGE SCALE GENOMIC DNA]</scope>
    <source>
        <strain evidence="8 9">HLT2-17</strain>
    </source>
</reference>
<evidence type="ECO:0000313" key="9">
    <source>
        <dbReference type="Proteomes" id="UP000293764"/>
    </source>
</evidence>
<keyword evidence="6" id="KW-0449">Lipoprotein</keyword>
<evidence type="ECO:0000256" key="5">
    <source>
        <dbReference type="ARBA" id="ARBA00023139"/>
    </source>
</evidence>
<evidence type="ECO:0000256" key="3">
    <source>
        <dbReference type="ARBA" id="ARBA00022729"/>
    </source>
</evidence>
<keyword evidence="9" id="KW-1185">Reference proteome</keyword>
<dbReference type="EMBL" id="SDWW01000030">
    <property type="protein sequence ID" value="RYV50611.1"/>
    <property type="molecule type" value="Genomic_DNA"/>
</dbReference>
<dbReference type="PANTHER" id="PTHR30429:SF3">
    <property type="entry name" value="LIPOPROTEIN"/>
    <property type="match status" value="1"/>
</dbReference>
<gene>
    <name evidence="8" type="ORF">EUA98_12750</name>
</gene>
<name>A0A4Q5N3M2_9MICO</name>
<organism evidence="8 9">
    <name type="scientific">Pengzhenrongella frigida</name>
    <dbReference type="NCBI Taxonomy" id="1259133"/>
    <lineage>
        <taxon>Bacteria</taxon>
        <taxon>Bacillati</taxon>
        <taxon>Actinomycetota</taxon>
        <taxon>Actinomycetes</taxon>
        <taxon>Micrococcales</taxon>
        <taxon>Pengzhenrongella</taxon>
    </lineage>
</organism>
<keyword evidence="4" id="KW-0472">Membrane</keyword>
<dbReference type="AlphaFoldDB" id="A0A4Q5N3M2"/>
<evidence type="ECO:0000256" key="7">
    <source>
        <dbReference type="SAM" id="SignalP"/>
    </source>
</evidence>
<dbReference type="PANTHER" id="PTHR30429">
    <property type="entry name" value="D-METHIONINE-BINDING LIPOPROTEIN METQ"/>
    <property type="match status" value="1"/>
</dbReference>
<dbReference type="SUPFAM" id="SSF53850">
    <property type="entry name" value="Periplasmic binding protein-like II"/>
    <property type="match status" value="1"/>
</dbReference>
<keyword evidence="5" id="KW-0564">Palmitate</keyword>
<dbReference type="OrthoDB" id="9812878at2"/>
<feature type="signal peptide" evidence="7">
    <location>
        <begin position="1"/>
        <end position="20"/>
    </location>
</feature>
<dbReference type="Pfam" id="PF03180">
    <property type="entry name" value="Lipoprotein_9"/>
    <property type="match status" value="1"/>
</dbReference>
<comment type="subcellular location">
    <subcellularLocation>
        <location evidence="1">Membrane</location>
        <topology evidence="1">Lipid-anchor</topology>
    </subcellularLocation>
</comment>
<protein>
    <submittedName>
        <fullName evidence="8">Methionine ABC transporter substrate-binding protein</fullName>
    </submittedName>
</protein>
<proteinExistence type="inferred from homology"/>
<dbReference type="GO" id="GO:0016020">
    <property type="term" value="C:membrane"/>
    <property type="evidence" value="ECO:0007669"/>
    <property type="project" value="UniProtKB-SubCell"/>
</dbReference>
<evidence type="ECO:0000256" key="2">
    <source>
        <dbReference type="ARBA" id="ARBA00008973"/>
    </source>
</evidence>
<evidence type="ECO:0000256" key="1">
    <source>
        <dbReference type="ARBA" id="ARBA00004635"/>
    </source>
</evidence>
<dbReference type="RefSeq" id="WP_130103072.1">
    <property type="nucleotide sequence ID" value="NZ_SDWW01000030.1"/>
</dbReference>